<evidence type="ECO:0000256" key="4">
    <source>
        <dbReference type="ARBA" id="ARBA00012045"/>
    </source>
</evidence>
<accession>A0A381RYI0</accession>
<keyword evidence="6" id="KW-0004">4Fe-4S</keyword>
<keyword evidence="7" id="KW-0479">Metal-binding</keyword>
<evidence type="ECO:0000256" key="12">
    <source>
        <dbReference type="ARBA" id="ARBA00023204"/>
    </source>
</evidence>
<evidence type="ECO:0000256" key="3">
    <source>
        <dbReference type="ARBA" id="ARBA00008343"/>
    </source>
</evidence>
<evidence type="ECO:0000256" key="9">
    <source>
        <dbReference type="ARBA" id="ARBA00022801"/>
    </source>
</evidence>
<keyword evidence="11" id="KW-0411">Iron-sulfur</keyword>
<dbReference type="GO" id="GO:0034039">
    <property type="term" value="F:8-oxo-7,8-dihydroguanine DNA N-glycosylase activity"/>
    <property type="evidence" value="ECO:0007669"/>
    <property type="project" value="TreeGrafter"/>
</dbReference>
<dbReference type="GO" id="GO:0035485">
    <property type="term" value="F:adenine/guanine mispair binding"/>
    <property type="evidence" value="ECO:0007669"/>
    <property type="project" value="TreeGrafter"/>
</dbReference>
<dbReference type="InterPro" id="IPR020476">
    <property type="entry name" value="Nudix_hydrolase"/>
</dbReference>
<dbReference type="EMBL" id="UINC01002288">
    <property type="protein sequence ID" value="SUZ95027.1"/>
    <property type="molecule type" value="Genomic_DNA"/>
</dbReference>
<dbReference type="NCBIfam" id="TIGR00586">
    <property type="entry name" value="mutt"/>
    <property type="match status" value="1"/>
</dbReference>
<dbReference type="AlphaFoldDB" id="A0A381RYI0"/>
<dbReference type="SUPFAM" id="SSF55811">
    <property type="entry name" value="Nudix"/>
    <property type="match status" value="1"/>
</dbReference>
<organism evidence="15">
    <name type="scientific">marine metagenome</name>
    <dbReference type="NCBI Taxonomy" id="408172"/>
    <lineage>
        <taxon>unclassified sequences</taxon>
        <taxon>metagenomes</taxon>
        <taxon>ecological metagenomes</taxon>
    </lineage>
</organism>
<evidence type="ECO:0000259" key="14">
    <source>
        <dbReference type="PROSITE" id="PS51462"/>
    </source>
</evidence>
<dbReference type="GO" id="GO:0000701">
    <property type="term" value="F:purine-specific mismatch base pair DNA N-glycosylase activity"/>
    <property type="evidence" value="ECO:0007669"/>
    <property type="project" value="UniProtKB-EC"/>
</dbReference>
<protein>
    <recommendedName>
        <fullName evidence="5">Adenine DNA glycosylase</fullName>
        <ecNumber evidence="4">3.2.2.31</ecNumber>
    </recommendedName>
</protein>
<evidence type="ECO:0000256" key="10">
    <source>
        <dbReference type="ARBA" id="ARBA00023004"/>
    </source>
</evidence>
<dbReference type="CDD" id="cd03425">
    <property type="entry name" value="NUDIX_MutT_NudA_like"/>
    <property type="match status" value="1"/>
</dbReference>
<evidence type="ECO:0000256" key="7">
    <source>
        <dbReference type="ARBA" id="ARBA00022723"/>
    </source>
</evidence>
<dbReference type="InterPro" id="IPR044298">
    <property type="entry name" value="MIG/MutY"/>
</dbReference>
<dbReference type="InterPro" id="IPR020084">
    <property type="entry name" value="NUDIX_hydrolase_CS"/>
</dbReference>
<dbReference type="PANTHER" id="PTHR42944:SF1">
    <property type="entry name" value="ADENINE DNA GLYCOSYLASE"/>
    <property type="match status" value="1"/>
</dbReference>
<proteinExistence type="inferred from homology"/>
<dbReference type="InterPro" id="IPR029119">
    <property type="entry name" value="MutY_C"/>
</dbReference>
<dbReference type="Pfam" id="PF00730">
    <property type="entry name" value="HhH-GPD"/>
    <property type="match status" value="1"/>
</dbReference>
<dbReference type="PANTHER" id="PTHR42944">
    <property type="entry name" value="ADENINE DNA GLYCOSYLASE"/>
    <property type="match status" value="1"/>
</dbReference>
<dbReference type="GO" id="GO:0051539">
    <property type="term" value="F:4 iron, 4 sulfur cluster binding"/>
    <property type="evidence" value="ECO:0007669"/>
    <property type="project" value="UniProtKB-KW"/>
</dbReference>
<dbReference type="EC" id="3.2.2.31" evidence="4"/>
<dbReference type="GO" id="GO:0006284">
    <property type="term" value="P:base-excision repair"/>
    <property type="evidence" value="ECO:0007669"/>
    <property type="project" value="InterPro"/>
</dbReference>
<dbReference type="InterPro" id="IPR023170">
    <property type="entry name" value="HhH_base_excis_C"/>
</dbReference>
<dbReference type="InterPro" id="IPR011257">
    <property type="entry name" value="DNA_glycosylase"/>
</dbReference>
<keyword evidence="13" id="KW-0326">Glycosidase</keyword>
<dbReference type="PROSITE" id="PS00893">
    <property type="entry name" value="NUDIX_BOX"/>
    <property type="match status" value="1"/>
</dbReference>
<dbReference type="InterPro" id="IPR015797">
    <property type="entry name" value="NUDIX_hydrolase-like_dom_sf"/>
</dbReference>
<dbReference type="SUPFAM" id="SSF48150">
    <property type="entry name" value="DNA-glycosylase"/>
    <property type="match status" value="1"/>
</dbReference>
<comment type="catalytic activity">
    <reaction evidence="1">
        <text>Hydrolyzes free adenine bases from 7,8-dihydro-8-oxoguanine:adenine mismatched double-stranded DNA, leaving an apurinic site.</text>
        <dbReference type="EC" id="3.2.2.31"/>
    </reaction>
</comment>
<gene>
    <name evidence="15" type="ORF">METZ01_LOCUS47881</name>
</gene>
<dbReference type="Pfam" id="PF14815">
    <property type="entry name" value="NUDIX_4"/>
    <property type="match status" value="1"/>
</dbReference>
<dbReference type="GO" id="GO:0008413">
    <property type="term" value="F:8-oxo-7,8-dihydroguanosine triphosphate pyrophosphatase activity"/>
    <property type="evidence" value="ECO:0007669"/>
    <property type="project" value="InterPro"/>
</dbReference>
<reference evidence="15" key="1">
    <citation type="submission" date="2018-05" db="EMBL/GenBank/DDBJ databases">
        <authorList>
            <person name="Lanie J.A."/>
            <person name="Ng W.-L."/>
            <person name="Kazmierczak K.M."/>
            <person name="Andrzejewski T.M."/>
            <person name="Davidsen T.M."/>
            <person name="Wayne K.J."/>
            <person name="Tettelin H."/>
            <person name="Glass J.I."/>
            <person name="Rusch D."/>
            <person name="Podicherti R."/>
            <person name="Tsui H.-C.T."/>
            <person name="Winkler M.E."/>
        </authorList>
    </citation>
    <scope>NUCLEOTIDE SEQUENCE</scope>
</reference>
<dbReference type="CDD" id="cd00056">
    <property type="entry name" value="ENDO3c"/>
    <property type="match status" value="1"/>
</dbReference>
<dbReference type="SMART" id="SM00478">
    <property type="entry name" value="ENDO3c"/>
    <property type="match status" value="1"/>
</dbReference>
<dbReference type="PROSITE" id="PS00764">
    <property type="entry name" value="ENDONUCLEASE_III_1"/>
    <property type="match status" value="1"/>
</dbReference>
<dbReference type="GO" id="GO:0006298">
    <property type="term" value="P:mismatch repair"/>
    <property type="evidence" value="ECO:0007669"/>
    <property type="project" value="TreeGrafter"/>
</dbReference>
<keyword evidence="8" id="KW-0227">DNA damage</keyword>
<dbReference type="FunFam" id="1.10.340.30:FF:000002">
    <property type="entry name" value="Adenine DNA glycosylase"/>
    <property type="match status" value="1"/>
</dbReference>
<dbReference type="PRINTS" id="PR00502">
    <property type="entry name" value="NUDIXFAMILY"/>
</dbReference>
<feature type="domain" description="Nudix hydrolase" evidence="14">
    <location>
        <begin position="229"/>
        <end position="354"/>
    </location>
</feature>
<evidence type="ECO:0000313" key="15">
    <source>
        <dbReference type="EMBL" id="SUZ95027.1"/>
    </source>
</evidence>
<comment type="cofactor">
    <cofactor evidence="2">
        <name>[4Fe-4S] cluster</name>
        <dbReference type="ChEBI" id="CHEBI:49883"/>
    </cofactor>
</comment>
<dbReference type="InterPro" id="IPR003265">
    <property type="entry name" value="HhH-GPD_domain"/>
</dbReference>
<dbReference type="InterPro" id="IPR000086">
    <property type="entry name" value="NUDIX_hydrolase_dom"/>
</dbReference>
<dbReference type="Gene3D" id="1.10.1670.10">
    <property type="entry name" value="Helix-hairpin-Helix base-excision DNA repair enzymes (C-terminal)"/>
    <property type="match status" value="1"/>
</dbReference>
<dbReference type="GO" id="GO:0046872">
    <property type="term" value="F:metal ion binding"/>
    <property type="evidence" value="ECO:0007669"/>
    <property type="project" value="UniProtKB-KW"/>
</dbReference>
<dbReference type="Pfam" id="PF00633">
    <property type="entry name" value="HHH"/>
    <property type="match status" value="1"/>
</dbReference>
<name>A0A381RYI0_9ZZZZ</name>
<sequence>MNKFNYTDFTSHLLAWYDGRSLALPWRNCNDPYKIYLSEVMLQQTQVKTVLPYYKKWVNKYPTVQSVANANQEQILKQWEGLGYYGRARNFHKSCQIIAMQFDGDIPALPEEFSKLPGVGPYISAAVMSIAFHHPLPAVDTNAIRVAARLKMVEFSSPADSKVIHRYLSDNIAIKRSGDFNQAIMDLGREICKSDNPKCTICPVSKFCKALVNNFVDKYPVKIKPAKKPHYNIAAGIIWNKGQILISKRQENGLLGGLWEFPGGKIEKGENAQTCIIREVKEELGVLVQPTSFLKQIKHAYTHFSITMDAYHCDYLQGTPQAIGCDNWKWIAPEEIRLLPFPKANHKLFDKIIVEEGVC</sequence>
<evidence type="ECO:0000256" key="1">
    <source>
        <dbReference type="ARBA" id="ARBA00000843"/>
    </source>
</evidence>
<dbReference type="GO" id="GO:0032357">
    <property type="term" value="F:oxidized purine DNA binding"/>
    <property type="evidence" value="ECO:0007669"/>
    <property type="project" value="TreeGrafter"/>
</dbReference>
<evidence type="ECO:0000256" key="6">
    <source>
        <dbReference type="ARBA" id="ARBA00022485"/>
    </source>
</evidence>
<dbReference type="InterPro" id="IPR003561">
    <property type="entry name" value="Mutator_MutT"/>
</dbReference>
<dbReference type="Gene3D" id="1.10.340.30">
    <property type="entry name" value="Hypothetical protein, domain 2"/>
    <property type="match status" value="1"/>
</dbReference>
<keyword evidence="9" id="KW-0378">Hydrolase</keyword>
<evidence type="ECO:0000256" key="11">
    <source>
        <dbReference type="ARBA" id="ARBA00023014"/>
    </source>
</evidence>
<dbReference type="Gene3D" id="3.90.79.10">
    <property type="entry name" value="Nucleoside Triphosphate Pyrophosphohydrolase"/>
    <property type="match status" value="1"/>
</dbReference>
<evidence type="ECO:0000256" key="5">
    <source>
        <dbReference type="ARBA" id="ARBA00022023"/>
    </source>
</evidence>
<evidence type="ECO:0000256" key="2">
    <source>
        <dbReference type="ARBA" id="ARBA00001966"/>
    </source>
</evidence>
<evidence type="ECO:0000256" key="13">
    <source>
        <dbReference type="ARBA" id="ARBA00023295"/>
    </source>
</evidence>
<evidence type="ECO:0000256" key="8">
    <source>
        <dbReference type="ARBA" id="ARBA00022763"/>
    </source>
</evidence>
<dbReference type="InterPro" id="IPR000445">
    <property type="entry name" value="HhH_motif"/>
</dbReference>
<keyword evidence="12" id="KW-0234">DNA repair</keyword>
<dbReference type="PROSITE" id="PS51462">
    <property type="entry name" value="NUDIX"/>
    <property type="match status" value="1"/>
</dbReference>
<dbReference type="InterPro" id="IPR004035">
    <property type="entry name" value="Endouclease-III_FeS-bd_BS"/>
</dbReference>
<keyword evidence="10" id="KW-0408">Iron</keyword>
<comment type="similarity">
    <text evidence="3">Belongs to the Nth/MutY family.</text>
</comment>